<sequence length="60" mass="6730">MMYLSRDVLISLIKILSVIALAVVLFFVGLMIGYGGIGDGSPLHVFSRALWQHIFEFVQF</sequence>
<dbReference type="InterPro" id="IPR024596">
    <property type="entry name" value="RNApol_su_b/EpuA"/>
</dbReference>
<dbReference type="Pfam" id="PF11772">
    <property type="entry name" value="EpuA"/>
    <property type="match status" value="1"/>
</dbReference>
<dbReference type="Proteomes" id="UP000236214">
    <property type="component" value="Unassembled WGS sequence"/>
</dbReference>
<keyword evidence="2" id="KW-1185">Reference proteome</keyword>
<gene>
    <name evidence="1" type="ORF">TEHN7118_1482</name>
</gene>
<organism evidence="1 2">
    <name type="scientific">Tetragenococcus halophilus subsp. halophilus</name>
    <dbReference type="NCBI Taxonomy" id="1513897"/>
    <lineage>
        <taxon>Bacteria</taxon>
        <taxon>Bacillati</taxon>
        <taxon>Bacillota</taxon>
        <taxon>Bacilli</taxon>
        <taxon>Lactobacillales</taxon>
        <taxon>Enterococcaceae</taxon>
        <taxon>Tetragenococcus</taxon>
    </lineage>
</organism>
<reference evidence="1 2" key="1">
    <citation type="submission" date="2016-05" db="EMBL/GenBank/DDBJ databases">
        <title>Whole genome sequencing of Tetragenococcus halophilus subsp. halophilus NISL 7118.</title>
        <authorList>
            <person name="Shiwa Y."/>
            <person name="Nishimura I."/>
            <person name="Yoshikawa H."/>
            <person name="Koyama Y."/>
            <person name="Oguma T."/>
        </authorList>
    </citation>
    <scope>NUCLEOTIDE SEQUENCE [LARGE SCALE GENOMIC DNA]</scope>
    <source>
        <strain evidence="1 2">NISL 7118</strain>
    </source>
</reference>
<dbReference type="EMBL" id="BDEC01000059">
    <property type="protein sequence ID" value="GBD68676.1"/>
    <property type="molecule type" value="Genomic_DNA"/>
</dbReference>
<dbReference type="AlphaFoldDB" id="A0A2H6CUL0"/>
<protein>
    <submittedName>
        <fullName evidence="1">Uncharacterized protein</fullName>
    </submittedName>
</protein>
<proteinExistence type="predicted"/>
<name>A0A2H6CUL0_TETHA</name>
<evidence type="ECO:0000313" key="2">
    <source>
        <dbReference type="Proteomes" id="UP000236214"/>
    </source>
</evidence>
<accession>A0A2H6CUL0</accession>
<evidence type="ECO:0000313" key="1">
    <source>
        <dbReference type="EMBL" id="GBD68676.1"/>
    </source>
</evidence>
<comment type="caution">
    <text evidence="1">The sequence shown here is derived from an EMBL/GenBank/DDBJ whole genome shotgun (WGS) entry which is preliminary data.</text>
</comment>